<dbReference type="GO" id="GO:0005249">
    <property type="term" value="F:voltage-gated potassium channel activity"/>
    <property type="evidence" value="ECO:0007669"/>
    <property type="project" value="TreeGrafter"/>
</dbReference>
<dbReference type="InterPro" id="IPR014710">
    <property type="entry name" value="RmlC-like_jellyroll"/>
</dbReference>
<dbReference type="InterPro" id="IPR018490">
    <property type="entry name" value="cNMP-bd_dom_sf"/>
</dbReference>
<organism evidence="2">
    <name type="scientific">Euplotes harpa</name>
    <dbReference type="NCBI Taxonomy" id="151035"/>
    <lineage>
        <taxon>Eukaryota</taxon>
        <taxon>Sar</taxon>
        <taxon>Alveolata</taxon>
        <taxon>Ciliophora</taxon>
        <taxon>Intramacronucleata</taxon>
        <taxon>Spirotrichea</taxon>
        <taxon>Hypotrichia</taxon>
        <taxon>Euplotida</taxon>
        <taxon>Euplotidae</taxon>
        <taxon>Euplotes</taxon>
    </lineage>
</organism>
<gene>
    <name evidence="2" type="ORF">EHAR0213_LOCUS9086</name>
</gene>
<dbReference type="InterPro" id="IPR000595">
    <property type="entry name" value="cNMP-bd_dom"/>
</dbReference>
<sequence>MTQEELLYSLHPETFEEGQIIFDNNDVIQNLYFVSEGEISIVLQLDNGEEVITDMLTPGSNFGTYSILKDNKQMFTFKANTFVCVQVLEREALGKCRDQFKDLNNVLLDYENYIEEVGIPACDYKTTEMNLKEKFRLAVNRSMVLNEYENKKNSKLGMLIEQLKKQHAENEIKEVKMAKRSEYKRSLGKLISEHFKENMPNYDESTMYTIEVFKFMNKLIDKLNVRIQTFDIIKEGMRLLHLALNGKSDDELEVIPEAGQDNFDFDYEDETQINEGNTGMPVLDSMDFKNEEKKSQKIFSLKHNEEEKISSKRTNEQMNDSDIINEYAKELDLE</sequence>
<name>A0A7S3JC92_9SPIT</name>
<dbReference type="Pfam" id="PF00027">
    <property type="entry name" value="cNMP_binding"/>
    <property type="match status" value="1"/>
</dbReference>
<proteinExistence type="predicted"/>
<dbReference type="CDD" id="cd00038">
    <property type="entry name" value="CAP_ED"/>
    <property type="match status" value="1"/>
</dbReference>
<dbReference type="SUPFAM" id="SSF51206">
    <property type="entry name" value="cAMP-binding domain-like"/>
    <property type="match status" value="1"/>
</dbReference>
<dbReference type="Gene3D" id="2.60.120.10">
    <property type="entry name" value="Jelly Rolls"/>
    <property type="match status" value="1"/>
</dbReference>
<dbReference type="GO" id="GO:0003254">
    <property type="term" value="P:regulation of membrane depolarization"/>
    <property type="evidence" value="ECO:0007669"/>
    <property type="project" value="TreeGrafter"/>
</dbReference>
<dbReference type="PANTHER" id="PTHR45689">
    <property type="entry name" value="I[[H]] CHANNEL, ISOFORM E"/>
    <property type="match status" value="1"/>
</dbReference>
<feature type="domain" description="Cyclic nucleotide-binding" evidence="1">
    <location>
        <begin position="1"/>
        <end position="93"/>
    </location>
</feature>
<evidence type="ECO:0000313" key="2">
    <source>
        <dbReference type="EMBL" id="CAE0350173.1"/>
    </source>
</evidence>
<dbReference type="PANTHER" id="PTHR45689:SF5">
    <property type="entry name" value="I[[H]] CHANNEL, ISOFORM E"/>
    <property type="match status" value="1"/>
</dbReference>
<dbReference type="EMBL" id="HBII01021853">
    <property type="protein sequence ID" value="CAE0350173.1"/>
    <property type="molecule type" value="Transcribed_RNA"/>
</dbReference>
<dbReference type="PROSITE" id="PS50042">
    <property type="entry name" value="CNMP_BINDING_3"/>
    <property type="match status" value="1"/>
</dbReference>
<protein>
    <recommendedName>
        <fullName evidence="1">Cyclic nucleotide-binding domain-containing protein</fullName>
    </recommendedName>
</protein>
<dbReference type="AlphaFoldDB" id="A0A7S3JC92"/>
<dbReference type="InterPro" id="IPR051413">
    <property type="entry name" value="K/Na_HCN_channel"/>
</dbReference>
<evidence type="ECO:0000259" key="1">
    <source>
        <dbReference type="PROSITE" id="PS50042"/>
    </source>
</evidence>
<reference evidence="2" key="1">
    <citation type="submission" date="2021-01" db="EMBL/GenBank/DDBJ databases">
        <authorList>
            <person name="Corre E."/>
            <person name="Pelletier E."/>
            <person name="Niang G."/>
            <person name="Scheremetjew M."/>
            <person name="Finn R."/>
            <person name="Kale V."/>
            <person name="Holt S."/>
            <person name="Cochrane G."/>
            <person name="Meng A."/>
            <person name="Brown T."/>
            <person name="Cohen L."/>
        </authorList>
    </citation>
    <scope>NUCLEOTIDE SEQUENCE</scope>
    <source>
        <strain evidence="2">FSP1.4</strain>
    </source>
</reference>
<dbReference type="GO" id="GO:0098855">
    <property type="term" value="C:HCN channel complex"/>
    <property type="evidence" value="ECO:0007669"/>
    <property type="project" value="TreeGrafter"/>
</dbReference>
<dbReference type="GO" id="GO:0035725">
    <property type="term" value="P:sodium ion transmembrane transport"/>
    <property type="evidence" value="ECO:0007669"/>
    <property type="project" value="TreeGrafter"/>
</dbReference>
<accession>A0A7S3JC92</accession>